<dbReference type="AlphaFoldDB" id="A0A9X9BSK0"/>
<comment type="similarity">
    <text evidence="1">Belongs to the aldehyde dehydrogenase family.</text>
</comment>
<accession>A0A9X9BSK0</accession>
<organism evidence="5 6">
    <name type="scientific">Pseudomonas marginalis</name>
    <name type="common">Pseudomonas panacis</name>
    <dbReference type="NCBI Taxonomy" id="298"/>
    <lineage>
        <taxon>Bacteria</taxon>
        <taxon>Pseudomonadati</taxon>
        <taxon>Pseudomonadota</taxon>
        <taxon>Gammaproteobacteria</taxon>
        <taxon>Pseudomonadales</taxon>
        <taxon>Pseudomonadaceae</taxon>
        <taxon>Pseudomonas</taxon>
    </lineage>
</organism>
<dbReference type="FunFam" id="3.40.309.10:FF:000010">
    <property type="entry name" value="Gamma-aminobutyraldehyde dehydrogenase"/>
    <property type="match status" value="1"/>
</dbReference>
<dbReference type="EMBL" id="VFEQ01000011">
    <property type="protein sequence ID" value="TWR58117.1"/>
    <property type="molecule type" value="Genomic_DNA"/>
</dbReference>
<dbReference type="InterPro" id="IPR016163">
    <property type="entry name" value="Ald_DH_C"/>
</dbReference>
<dbReference type="Proteomes" id="UP000316123">
    <property type="component" value="Unassembled WGS sequence"/>
</dbReference>
<dbReference type="InterPro" id="IPR016162">
    <property type="entry name" value="Ald_DH_N"/>
</dbReference>
<dbReference type="SUPFAM" id="SSF53720">
    <property type="entry name" value="ALDH-like"/>
    <property type="match status" value="1"/>
</dbReference>
<evidence type="ECO:0000313" key="6">
    <source>
        <dbReference type="Proteomes" id="UP000316123"/>
    </source>
</evidence>
<dbReference type="Gene3D" id="3.40.605.10">
    <property type="entry name" value="Aldehyde Dehydrogenase, Chain A, domain 1"/>
    <property type="match status" value="1"/>
</dbReference>
<dbReference type="PROSITE" id="PS00070">
    <property type="entry name" value="ALDEHYDE_DEHYDR_CYS"/>
    <property type="match status" value="1"/>
</dbReference>
<sequence length="463" mass="49176">MNAISHQTHALSINPATGETVGSYPYETASQLDAALDRATAAFRTWRRQPVSQRAELLLALAGALRDQAEEMAQMITLEMGKPITQARAEIEKCAQLSEWYAAHGPAMLAPEPTLVDNGSAHIEYRPLGPILAVMPWNFPVWQVLRGAVPTLLAGNTYVLKHAPNVMGSAYMMKAALQKAGFAEGLFEVINVTQDGVSTAIADPRIAAVTLTGSVRAGMAIGSQAGAALKKCVLELGGSDPFIVLNDADLDAAVQAAVIGRFQNSGQVCAAAKRLIIEAGVVDAFTAKFVEASRALVMGDPTSASTYVGPMARFDLRDELHGQVQATLEEGATLLLGGHKVAGVANYYEPTVLADVTDQMTSFKQELFGPVASIITARDADHAVALANDSEFGLTASLFTTDPAKARDIANQLETGGIFINAFSVSDPRVAFGGVKKSGFGRELSHFGLREFCNAQTVWLDRK</sequence>
<dbReference type="GO" id="GO:0004777">
    <property type="term" value="F:succinate-semialdehyde dehydrogenase (NAD+) activity"/>
    <property type="evidence" value="ECO:0007669"/>
    <property type="project" value="TreeGrafter"/>
</dbReference>
<dbReference type="OrthoDB" id="9812625at2"/>
<protein>
    <submittedName>
        <fullName evidence="5">Aldehyde dehydrogenase family protein</fullName>
    </submittedName>
</protein>
<dbReference type="InterPro" id="IPR016160">
    <property type="entry name" value="Ald_DH_CS_CYS"/>
</dbReference>
<evidence type="ECO:0000256" key="1">
    <source>
        <dbReference type="ARBA" id="ARBA00009986"/>
    </source>
</evidence>
<dbReference type="CDD" id="cd07100">
    <property type="entry name" value="ALDH_SSADH1_GabD1"/>
    <property type="match status" value="1"/>
</dbReference>
<dbReference type="InterPro" id="IPR047110">
    <property type="entry name" value="GABD/Sad-like"/>
</dbReference>
<dbReference type="InterPro" id="IPR016161">
    <property type="entry name" value="Ald_DH/histidinol_DH"/>
</dbReference>
<evidence type="ECO:0000313" key="5">
    <source>
        <dbReference type="EMBL" id="TWR58117.1"/>
    </source>
</evidence>
<dbReference type="Gene3D" id="3.40.309.10">
    <property type="entry name" value="Aldehyde Dehydrogenase, Chain A, domain 2"/>
    <property type="match status" value="1"/>
</dbReference>
<dbReference type="RefSeq" id="WP_065925080.1">
    <property type="nucleotide sequence ID" value="NZ_FNSU01000003.1"/>
</dbReference>
<dbReference type="PANTHER" id="PTHR43217">
    <property type="entry name" value="SUCCINATE SEMIALDEHYDE DEHYDROGENASE [NAD(P)+] SAD"/>
    <property type="match status" value="1"/>
</dbReference>
<dbReference type="GO" id="GO:0004030">
    <property type="term" value="F:aldehyde dehydrogenase [NAD(P)+] activity"/>
    <property type="evidence" value="ECO:0007669"/>
    <property type="project" value="InterPro"/>
</dbReference>
<keyword evidence="2" id="KW-0521">NADP</keyword>
<proteinExistence type="inferred from homology"/>
<keyword evidence="3" id="KW-0560">Oxidoreductase</keyword>
<dbReference type="Pfam" id="PF00171">
    <property type="entry name" value="Aldedh"/>
    <property type="match status" value="1"/>
</dbReference>
<evidence type="ECO:0000259" key="4">
    <source>
        <dbReference type="Pfam" id="PF00171"/>
    </source>
</evidence>
<evidence type="ECO:0000256" key="2">
    <source>
        <dbReference type="ARBA" id="ARBA00022857"/>
    </source>
</evidence>
<feature type="domain" description="Aldehyde dehydrogenase" evidence="4">
    <location>
        <begin position="10"/>
        <end position="458"/>
    </location>
</feature>
<evidence type="ECO:0000256" key="3">
    <source>
        <dbReference type="ARBA" id="ARBA00023002"/>
    </source>
</evidence>
<gene>
    <name evidence="5" type="ORF">FIV41_17995</name>
</gene>
<comment type="caution">
    <text evidence="5">The sequence shown here is derived from an EMBL/GenBank/DDBJ whole genome shotgun (WGS) entry which is preliminary data.</text>
</comment>
<name>A0A9X9BSK0_PSEMA</name>
<dbReference type="InterPro" id="IPR044148">
    <property type="entry name" value="ALDH_GabD1-like"/>
</dbReference>
<reference evidence="5 6" key="1">
    <citation type="submission" date="2019-06" db="EMBL/GenBank/DDBJ databases">
        <title>Pseudomonas bimorpha sp. nov. isolated from bovine raw milk and skim milk concentrate.</title>
        <authorList>
            <person name="Hofmann K."/>
            <person name="Huptas C."/>
            <person name="Doll E."/>
            <person name="Scherer S."/>
            <person name="Wenning M."/>
        </authorList>
    </citation>
    <scope>NUCLEOTIDE SEQUENCE [LARGE SCALE GENOMIC DNA]</scope>
    <source>
        <strain evidence="5 6">DSM 13124</strain>
    </source>
</reference>
<dbReference type="InterPro" id="IPR015590">
    <property type="entry name" value="Aldehyde_DH_dom"/>
</dbReference>
<dbReference type="PANTHER" id="PTHR43217:SF1">
    <property type="entry name" value="SUCCINATE SEMIALDEHYDE DEHYDROGENASE [NAD(P)+] SAD"/>
    <property type="match status" value="1"/>
</dbReference>
<dbReference type="FunFam" id="3.40.605.10:FF:000012">
    <property type="entry name" value="NAD-dependent succinate-semialdehyde dehydrogenase"/>
    <property type="match status" value="1"/>
</dbReference>